<evidence type="ECO:0000313" key="3">
    <source>
        <dbReference type="Proteomes" id="UP001634007"/>
    </source>
</evidence>
<evidence type="ECO:0000313" key="2">
    <source>
        <dbReference type="EMBL" id="KAL3720991.1"/>
    </source>
</evidence>
<comment type="caution">
    <text evidence="2">The sequence shown here is derived from an EMBL/GenBank/DDBJ whole genome shotgun (WGS) entry which is preliminary data.</text>
</comment>
<proteinExistence type="predicted"/>
<organism evidence="2 3">
    <name type="scientific">Eucalyptus globulus</name>
    <name type="common">Tasmanian blue gum</name>
    <dbReference type="NCBI Taxonomy" id="34317"/>
    <lineage>
        <taxon>Eukaryota</taxon>
        <taxon>Viridiplantae</taxon>
        <taxon>Streptophyta</taxon>
        <taxon>Embryophyta</taxon>
        <taxon>Tracheophyta</taxon>
        <taxon>Spermatophyta</taxon>
        <taxon>Magnoliopsida</taxon>
        <taxon>eudicotyledons</taxon>
        <taxon>Gunneridae</taxon>
        <taxon>Pentapetalae</taxon>
        <taxon>rosids</taxon>
        <taxon>malvids</taxon>
        <taxon>Myrtales</taxon>
        <taxon>Myrtaceae</taxon>
        <taxon>Myrtoideae</taxon>
        <taxon>Eucalypteae</taxon>
        <taxon>Eucalyptus</taxon>
    </lineage>
</organism>
<gene>
    <name evidence="2" type="ORF">ACJRO7_005757</name>
</gene>
<keyword evidence="3" id="KW-1185">Reference proteome</keyword>
<accession>A0ABD3J0P8</accession>
<evidence type="ECO:0000256" key="1">
    <source>
        <dbReference type="SAM" id="MobiDB-lite"/>
    </source>
</evidence>
<dbReference type="EMBL" id="JBJKBG010000010">
    <property type="protein sequence ID" value="KAL3720991.1"/>
    <property type="molecule type" value="Genomic_DNA"/>
</dbReference>
<dbReference type="Proteomes" id="UP001634007">
    <property type="component" value="Unassembled WGS sequence"/>
</dbReference>
<sequence length="174" mass="17711">MEATKESEPSRILDAILPRHLEDDCLEDPALPPESFKDAFARAAATVKYRAASIFTPSHGEDCVNDPWPIGDGLTDVITREPGGHEPEQPCTTEKGSGGGIGEVGEDVVVPGVSGEGDKVVVGKGAEEDDRGACVDGLQGLETGERGENGGGGSGDGDGEGGGDEVPTLVEGVA</sequence>
<reference evidence="2 3" key="1">
    <citation type="submission" date="2024-11" db="EMBL/GenBank/DDBJ databases">
        <title>Chromosome-level genome assembly of Eucalyptus globulus Labill. provides insights into its genome evolution.</title>
        <authorList>
            <person name="Li X."/>
        </authorList>
    </citation>
    <scope>NUCLEOTIDE SEQUENCE [LARGE SCALE GENOMIC DNA]</scope>
    <source>
        <strain evidence="2">CL2024</strain>
        <tissue evidence="2">Fresh tender leaves</tissue>
    </source>
</reference>
<name>A0ABD3J0P8_EUCGL</name>
<dbReference type="PANTHER" id="PTHR36713:SF1">
    <property type="entry name" value="OS09G0344700 PROTEIN"/>
    <property type="match status" value="1"/>
</dbReference>
<feature type="region of interest" description="Disordered" evidence="1">
    <location>
        <begin position="58"/>
        <end position="174"/>
    </location>
</feature>
<feature type="compositionally biased region" description="Basic and acidic residues" evidence="1">
    <location>
        <begin position="78"/>
        <end position="88"/>
    </location>
</feature>
<dbReference type="AlphaFoldDB" id="A0ABD3J0P8"/>
<dbReference type="PANTHER" id="PTHR36713">
    <property type="entry name" value="OS09G0344700 PROTEIN"/>
    <property type="match status" value="1"/>
</dbReference>
<protein>
    <submittedName>
        <fullName evidence="2">Uncharacterized protein</fullName>
    </submittedName>
</protein>